<keyword evidence="1" id="KW-0812">Transmembrane</keyword>
<sequence>MLNEINNVCCSGFVENDSVRLKVVGIINTIAFQKARICAEKLHQHMPIKFTTPQIIEMFQQIGGKMWSLTRTVAVFINDKFLGSDVEFVHYISESYIFSLPVSIGYYENLAMERCKLFMEKSKRKYVYFTFAENGFIIGSFMFMLYSDLLPLTCQHFLNLCIGYDEVAKCYRDSYYVNTYVHRIVKNGWIQCGGTRLPKINDNSVNNINVIPDESYCIPHDRRGVLSMANDGKHCNESQFFVCLKPNPWMNYHYVAFGQLVDGIKTLNTLESITTYYEHPTKQIVISDCGEYLFIDEPKMETESKVFLKHQPPISMEGEDTGYSNTGFDFYSITSWLDNIVDTIDVRDTASILMAERYLNGLYCLSSDYLTGMDMRMYEEVHLIPKHRCESITESMLYQLLQQFHPDQMTKEDKLMFISQISKIILAYVFCYKENKFCLKHISIDTREIIHKVLEVAHQIALKAVEKAKLMQKCGDLKIVSILEAKQIEVDLLISENCISLLQDILNEAILCLLKSFDMQE</sequence>
<dbReference type="InterPro" id="IPR002130">
    <property type="entry name" value="Cyclophilin-type_PPIase_dom"/>
</dbReference>
<keyword evidence="1" id="KW-1133">Transmembrane helix</keyword>
<protein>
    <submittedName>
        <fullName evidence="3">Peptidyl-prolyl cis-trans isomerase-like 6</fullName>
    </submittedName>
</protein>
<evidence type="ECO:0000313" key="4">
    <source>
        <dbReference type="Proteomes" id="UP000076502"/>
    </source>
</evidence>
<evidence type="ECO:0000256" key="1">
    <source>
        <dbReference type="SAM" id="Phobius"/>
    </source>
</evidence>
<dbReference type="InterPro" id="IPR029000">
    <property type="entry name" value="Cyclophilin-like_dom_sf"/>
</dbReference>
<dbReference type="PANTHER" id="PTHR11071:SF561">
    <property type="entry name" value="PEPTIDYL-PROLYL CIS-TRANS ISOMERASE D-RELATED"/>
    <property type="match status" value="1"/>
</dbReference>
<dbReference type="GO" id="GO:0005737">
    <property type="term" value="C:cytoplasm"/>
    <property type="evidence" value="ECO:0007669"/>
    <property type="project" value="TreeGrafter"/>
</dbReference>
<accession>A0A154PE78</accession>
<dbReference type="PROSITE" id="PS50072">
    <property type="entry name" value="CSA_PPIASE_2"/>
    <property type="match status" value="1"/>
</dbReference>
<dbReference type="EMBL" id="KQ434886">
    <property type="protein sequence ID" value="KZC10169.1"/>
    <property type="molecule type" value="Genomic_DNA"/>
</dbReference>
<dbReference type="Gene3D" id="2.40.100.10">
    <property type="entry name" value="Cyclophilin-like"/>
    <property type="match status" value="1"/>
</dbReference>
<keyword evidence="3" id="KW-0413">Isomerase</keyword>
<evidence type="ECO:0000313" key="3">
    <source>
        <dbReference type="EMBL" id="KZC10169.1"/>
    </source>
</evidence>
<name>A0A154PE78_DUFNO</name>
<dbReference type="OrthoDB" id="408413at2759"/>
<dbReference type="Pfam" id="PF00160">
    <property type="entry name" value="Pro_isomerase"/>
    <property type="match status" value="1"/>
</dbReference>
<dbReference type="GO" id="GO:0003755">
    <property type="term" value="F:peptidyl-prolyl cis-trans isomerase activity"/>
    <property type="evidence" value="ECO:0007669"/>
    <property type="project" value="InterPro"/>
</dbReference>
<dbReference type="STRING" id="178035.A0A154PE78"/>
<dbReference type="Proteomes" id="UP000076502">
    <property type="component" value="Unassembled WGS sequence"/>
</dbReference>
<keyword evidence="4" id="KW-1185">Reference proteome</keyword>
<dbReference type="PRINTS" id="PR00153">
    <property type="entry name" value="CSAPPISMRASE"/>
</dbReference>
<dbReference type="CDD" id="cd00317">
    <property type="entry name" value="cyclophilin"/>
    <property type="match status" value="1"/>
</dbReference>
<reference evidence="3 4" key="1">
    <citation type="submission" date="2015-07" db="EMBL/GenBank/DDBJ databases">
        <title>The genome of Dufourea novaeangliae.</title>
        <authorList>
            <person name="Pan H."/>
            <person name="Kapheim K."/>
        </authorList>
    </citation>
    <scope>NUCLEOTIDE SEQUENCE [LARGE SCALE GENOMIC DNA]</scope>
    <source>
        <strain evidence="3">0120121106</strain>
        <tissue evidence="3">Whole body</tissue>
    </source>
</reference>
<evidence type="ECO:0000259" key="2">
    <source>
        <dbReference type="PROSITE" id="PS50072"/>
    </source>
</evidence>
<feature type="domain" description="PPIase cyclophilin-type" evidence="2">
    <location>
        <begin position="128"/>
        <end position="291"/>
    </location>
</feature>
<keyword evidence="1" id="KW-0472">Membrane</keyword>
<dbReference type="AlphaFoldDB" id="A0A154PE78"/>
<gene>
    <name evidence="3" type="ORF">WN55_01152</name>
</gene>
<organism evidence="3 4">
    <name type="scientific">Dufourea novaeangliae</name>
    <name type="common">Sweat bee</name>
    <dbReference type="NCBI Taxonomy" id="178035"/>
    <lineage>
        <taxon>Eukaryota</taxon>
        <taxon>Metazoa</taxon>
        <taxon>Ecdysozoa</taxon>
        <taxon>Arthropoda</taxon>
        <taxon>Hexapoda</taxon>
        <taxon>Insecta</taxon>
        <taxon>Pterygota</taxon>
        <taxon>Neoptera</taxon>
        <taxon>Endopterygota</taxon>
        <taxon>Hymenoptera</taxon>
        <taxon>Apocrita</taxon>
        <taxon>Aculeata</taxon>
        <taxon>Apoidea</taxon>
        <taxon>Anthophila</taxon>
        <taxon>Halictidae</taxon>
        <taxon>Rophitinae</taxon>
        <taxon>Dufourea</taxon>
    </lineage>
</organism>
<dbReference type="SUPFAM" id="SSF50891">
    <property type="entry name" value="Cyclophilin-like"/>
    <property type="match status" value="1"/>
</dbReference>
<dbReference type="PANTHER" id="PTHR11071">
    <property type="entry name" value="PEPTIDYL-PROLYL CIS-TRANS ISOMERASE"/>
    <property type="match status" value="1"/>
</dbReference>
<proteinExistence type="predicted"/>
<feature type="transmembrane region" description="Helical" evidence="1">
    <location>
        <begin position="126"/>
        <end position="146"/>
    </location>
</feature>